<sequence>MRMPLHESCPSAPSPVRRAAARHERRPGLGLGLCVTLALVAGPAQAGPAADPADPRVLERAWHRCLRDASAHQPAGQSRAGDERNALDECKTREDALVAALMAGHHAEDDRTGTVWSRTWAAFVEPLTAWIGALRR</sequence>
<name>A0A1H0C9I9_9HYPH</name>
<reference evidence="3" key="1">
    <citation type="submission" date="2016-10" db="EMBL/GenBank/DDBJ databases">
        <authorList>
            <person name="Varghese N."/>
            <person name="Submissions S."/>
        </authorList>
    </citation>
    <scope>NUCLEOTIDE SEQUENCE [LARGE SCALE GENOMIC DNA]</scope>
    <source>
        <strain evidence="3">BL47</strain>
    </source>
</reference>
<keyword evidence="3" id="KW-1185">Reference proteome</keyword>
<feature type="compositionally biased region" description="Low complexity" evidence="1">
    <location>
        <begin position="8"/>
        <end position="18"/>
    </location>
</feature>
<gene>
    <name evidence="2" type="ORF">SAMN05216360_10973</name>
</gene>
<dbReference type="AlphaFoldDB" id="A0A1H0C9I9"/>
<evidence type="ECO:0000313" key="2">
    <source>
        <dbReference type="EMBL" id="SDN54519.1"/>
    </source>
</evidence>
<dbReference type="Proteomes" id="UP000198704">
    <property type="component" value="Unassembled WGS sequence"/>
</dbReference>
<dbReference type="EMBL" id="FNHS01000009">
    <property type="protein sequence ID" value="SDN54519.1"/>
    <property type="molecule type" value="Genomic_DNA"/>
</dbReference>
<feature type="region of interest" description="Disordered" evidence="1">
    <location>
        <begin position="1"/>
        <end position="23"/>
    </location>
</feature>
<organism evidence="2 3">
    <name type="scientific">Methylobacterium phyllostachyos</name>
    <dbReference type="NCBI Taxonomy" id="582672"/>
    <lineage>
        <taxon>Bacteria</taxon>
        <taxon>Pseudomonadati</taxon>
        <taxon>Pseudomonadota</taxon>
        <taxon>Alphaproteobacteria</taxon>
        <taxon>Hyphomicrobiales</taxon>
        <taxon>Methylobacteriaceae</taxon>
        <taxon>Methylobacterium</taxon>
    </lineage>
</organism>
<dbReference type="STRING" id="582672.SAMN05216360_10973"/>
<evidence type="ECO:0000256" key="1">
    <source>
        <dbReference type="SAM" id="MobiDB-lite"/>
    </source>
</evidence>
<evidence type="ECO:0000313" key="3">
    <source>
        <dbReference type="Proteomes" id="UP000198704"/>
    </source>
</evidence>
<proteinExistence type="predicted"/>
<protein>
    <submittedName>
        <fullName evidence="2">Uncharacterized protein</fullName>
    </submittedName>
</protein>
<accession>A0A1H0C9I9</accession>